<evidence type="ECO:0000256" key="2">
    <source>
        <dbReference type="ARBA" id="ARBA00022741"/>
    </source>
</evidence>
<dbReference type="PROSITE" id="PS51192">
    <property type="entry name" value="HELICASE_ATP_BIND_1"/>
    <property type="match status" value="1"/>
</dbReference>
<dbReference type="GO" id="GO:0009378">
    <property type="term" value="F:four-way junction helicase activity"/>
    <property type="evidence" value="ECO:0007669"/>
    <property type="project" value="TreeGrafter"/>
</dbReference>
<dbReference type="Pfam" id="PF00270">
    <property type="entry name" value="DEAD"/>
    <property type="match status" value="1"/>
</dbReference>
<dbReference type="InterPro" id="IPR001650">
    <property type="entry name" value="Helicase_C-like"/>
</dbReference>
<dbReference type="GO" id="GO:0000724">
    <property type="term" value="P:double-strand break repair via homologous recombination"/>
    <property type="evidence" value="ECO:0007669"/>
    <property type="project" value="TreeGrafter"/>
</dbReference>
<dbReference type="AlphaFoldDB" id="A0A0C3BHR9"/>
<dbReference type="InterPro" id="IPR011545">
    <property type="entry name" value="DEAD/DEAH_box_helicase_dom"/>
</dbReference>
<reference evidence="10" key="2">
    <citation type="submission" date="2015-01" db="EMBL/GenBank/DDBJ databases">
        <title>Evolutionary Origins and Diversification of the Mycorrhizal Mutualists.</title>
        <authorList>
            <consortium name="DOE Joint Genome Institute"/>
            <consortium name="Mycorrhizal Genomics Consortium"/>
            <person name="Kohler A."/>
            <person name="Kuo A."/>
            <person name="Nagy L.G."/>
            <person name="Floudas D."/>
            <person name="Copeland A."/>
            <person name="Barry K.W."/>
            <person name="Cichocki N."/>
            <person name="Veneault-Fourrey C."/>
            <person name="LaButti K."/>
            <person name="Lindquist E.A."/>
            <person name="Lipzen A."/>
            <person name="Lundell T."/>
            <person name="Morin E."/>
            <person name="Murat C."/>
            <person name="Riley R."/>
            <person name="Ohm R."/>
            <person name="Sun H."/>
            <person name="Tunlid A."/>
            <person name="Henrissat B."/>
            <person name="Grigoriev I.V."/>
            <person name="Hibbett D.S."/>
            <person name="Martin F."/>
        </authorList>
    </citation>
    <scope>NUCLEOTIDE SEQUENCE [LARGE SCALE GENOMIC DNA]</scope>
    <source>
        <strain evidence="10">h7</strain>
    </source>
</reference>
<evidence type="ECO:0000256" key="3">
    <source>
        <dbReference type="ARBA" id="ARBA00022840"/>
    </source>
</evidence>
<gene>
    <name evidence="9" type="ORF">M413DRAFT_427700</name>
</gene>
<dbReference type="STRING" id="686832.A0A0C3BHR9"/>
<keyword evidence="10" id="KW-1185">Reference proteome</keyword>
<comment type="similarity">
    <text evidence="1">Belongs to the helicase family. RecQ subfamily.</text>
</comment>
<evidence type="ECO:0000313" key="10">
    <source>
        <dbReference type="Proteomes" id="UP000053424"/>
    </source>
</evidence>
<dbReference type="GO" id="GO:0003676">
    <property type="term" value="F:nucleic acid binding"/>
    <property type="evidence" value="ECO:0007669"/>
    <property type="project" value="InterPro"/>
</dbReference>
<evidence type="ECO:0000313" key="9">
    <source>
        <dbReference type="EMBL" id="KIM36265.1"/>
    </source>
</evidence>
<name>A0A0C3BHR9_HEBCY</name>
<evidence type="ECO:0000256" key="5">
    <source>
        <dbReference type="ARBA" id="ARBA00034808"/>
    </source>
</evidence>
<dbReference type="Proteomes" id="UP000053424">
    <property type="component" value="Unassembled WGS sequence"/>
</dbReference>
<dbReference type="SMART" id="SM00487">
    <property type="entry name" value="DEXDc"/>
    <property type="match status" value="1"/>
</dbReference>
<dbReference type="EMBL" id="KN831807">
    <property type="protein sequence ID" value="KIM36265.1"/>
    <property type="molecule type" value="Genomic_DNA"/>
</dbReference>
<dbReference type="GO" id="GO:0005524">
    <property type="term" value="F:ATP binding"/>
    <property type="evidence" value="ECO:0007669"/>
    <property type="project" value="UniProtKB-KW"/>
</dbReference>
<dbReference type="PANTHER" id="PTHR13710">
    <property type="entry name" value="DNA HELICASE RECQ FAMILY MEMBER"/>
    <property type="match status" value="1"/>
</dbReference>
<dbReference type="SUPFAM" id="SSF52540">
    <property type="entry name" value="P-loop containing nucleoside triphosphate hydrolases"/>
    <property type="match status" value="1"/>
</dbReference>
<dbReference type="PANTHER" id="PTHR13710:SF154">
    <property type="entry name" value="RECQ HELICASE, PUTATIVE (AFU_ORTHOLOGUE AFUA_6G14720)-RELATED"/>
    <property type="match status" value="1"/>
</dbReference>
<dbReference type="EC" id="5.6.2.4" evidence="5"/>
<protein>
    <recommendedName>
        <fullName evidence="5">DNA 3'-5' helicase</fullName>
        <ecNumber evidence="5">5.6.2.4</ecNumber>
    </recommendedName>
</protein>
<feature type="compositionally biased region" description="Basic and acidic residues" evidence="6">
    <location>
        <begin position="396"/>
        <end position="407"/>
    </location>
</feature>
<dbReference type="Gene3D" id="3.40.50.300">
    <property type="entry name" value="P-loop containing nucleotide triphosphate hydrolases"/>
    <property type="match status" value="2"/>
</dbReference>
<dbReference type="GO" id="GO:0005694">
    <property type="term" value="C:chromosome"/>
    <property type="evidence" value="ECO:0007669"/>
    <property type="project" value="TreeGrafter"/>
</dbReference>
<comment type="catalytic activity">
    <reaction evidence="4">
        <text>Couples ATP hydrolysis with the unwinding of duplex DNA by translocating in the 3'-5' direction.</text>
        <dbReference type="EC" id="5.6.2.4"/>
    </reaction>
</comment>
<sequence length="514" mass="58131">MASSSNPNPRPHVPSLSEIRDRTVAAFGVRPCLWQIQVVQAILRGDKNVISIAGTGMGKTLTFWMPLLFRPPGSIQVVVTPLNILGKQNVACLDKAGFKGIFISAESATPENFRAIEELKYQAIIINPEQLVKVEGGFENLATKNPGFADRIISTIFDEGHCISAWGSFRPEYSQVGRIRLLLPNTRILITSATLPELVLHDVLKILGLPLKDMEIFRRSSDRPNIHLVVRPIQSAISSFADLSFLLQNWQPGDPPPPKFLVFFDDINESIRACLYLRSLLPPSFRHKLKWFNSDMSNKFKDTETRNLMLGESWGNFATDSFGMGLDISDIRMDVQWRATCSMSTLWQRFGRGGRDQSLEAVAIFLVEKEHFDETKERKAEKKSKKAAAKKRNQKSRNDGPPPEKRPRTSQHAPVLQARQLPNQEVVIESDGTSSESESDAEGCEQLNERYTTRPIDQSIKRKRKRADREIGPAMDDFINAKRRGFPCRRKPSNAFFQNNKAGKYLLRASYHHD</sequence>
<proteinExistence type="inferred from homology"/>
<dbReference type="PROSITE" id="PS51194">
    <property type="entry name" value="HELICASE_CTER"/>
    <property type="match status" value="1"/>
</dbReference>
<dbReference type="Pfam" id="PF00271">
    <property type="entry name" value="Helicase_C"/>
    <property type="match status" value="1"/>
</dbReference>
<dbReference type="HOGENOM" id="CLU_001103_19_0_1"/>
<evidence type="ECO:0000256" key="6">
    <source>
        <dbReference type="SAM" id="MobiDB-lite"/>
    </source>
</evidence>
<feature type="region of interest" description="Disordered" evidence="6">
    <location>
        <begin position="375"/>
        <end position="468"/>
    </location>
</feature>
<dbReference type="GO" id="GO:0043138">
    <property type="term" value="F:3'-5' DNA helicase activity"/>
    <property type="evidence" value="ECO:0007669"/>
    <property type="project" value="UniProtKB-EC"/>
</dbReference>
<evidence type="ECO:0000259" key="7">
    <source>
        <dbReference type="PROSITE" id="PS51192"/>
    </source>
</evidence>
<organism evidence="9 10">
    <name type="scientific">Hebeloma cylindrosporum</name>
    <dbReference type="NCBI Taxonomy" id="76867"/>
    <lineage>
        <taxon>Eukaryota</taxon>
        <taxon>Fungi</taxon>
        <taxon>Dikarya</taxon>
        <taxon>Basidiomycota</taxon>
        <taxon>Agaricomycotina</taxon>
        <taxon>Agaricomycetes</taxon>
        <taxon>Agaricomycetidae</taxon>
        <taxon>Agaricales</taxon>
        <taxon>Agaricineae</taxon>
        <taxon>Hymenogastraceae</taxon>
        <taxon>Hebeloma</taxon>
    </lineage>
</organism>
<dbReference type="InterPro" id="IPR014001">
    <property type="entry name" value="Helicase_ATP-bd"/>
</dbReference>
<dbReference type="GO" id="GO:0005737">
    <property type="term" value="C:cytoplasm"/>
    <property type="evidence" value="ECO:0007669"/>
    <property type="project" value="TreeGrafter"/>
</dbReference>
<feature type="domain" description="Helicase ATP-binding" evidence="7">
    <location>
        <begin position="40"/>
        <end position="213"/>
    </location>
</feature>
<evidence type="ECO:0000259" key="8">
    <source>
        <dbReference type="PROSITE" id="PS51194"/>
    </source>
</evidence>
<dbReference type="InterPro" id="IPR027417">
    <property type="entry name" value="P-loop_NTPase"/>
</dbReference>
<reference evidence="9 10" key="1">
    <citation type="submission" date="2014-04" db="EMBL/GenBank/DDBJ databases">
        <authorList>
            <consortium name="DOE Joint Genome Institute"/>
            <person name="Kuo A."/>
            <person name="Gay G."/>
            <person name="Dore J."/>
            <person name="Kohler A."/>
            <person name="Nagy L.G."/>
            <person name="Floudas D."/>
            <person name="Copeland A."/>
            <person name="Barry K.W."/>
            <person name="Cichocki N."/>
            <person name="Veneault-Fourrey C."/>
            <person name="LaButti K."/>
            <person name="Lindquist E.A."/>
            <person name="Lipzen A."/>
            <person name="Lundell T."/>
            <person name="Morin E."/>
            <person name="Murat C."/>
            <person name="Sun H."/>
            <person name="Tunlid A."/>
            <person name="Henrissat B."/>
            <person name="Grigoriev I.V."/>
            <person name="Hibbett D.S."/>
            <person name="Martin F."/>
            <person name="Nordberg H.P."/>
            <person name="Cantor M.N."/>
            <person name="Hua S.X."/>
        </authorList>
    </citation>
    <scope>NUCLEOTIDE SEQUENCE [LARGE SCALE GENOMIC DNA]</scope>
    <source>
        <strain evidence="10">h7</strain>
    </source>
</reference>
<keyword evidence="3" id="KW-0067">ATP-binding</keyword>
<dbReference type="OrthoDB" id="10261556at2759"/>
<feature type="compositionally biased region" description="Basic residues" evidence="6">
    <location>
        <begin position="381"/>
        <end position="395"/>
    </location>
</feature>
<feature type="domain" description="Helicase C-terminal" evidence="8">
    <location>
        <begin position="242"/>
        <end position="400"/>
    </location>
</feature>
<accession>A0A0C3BHR9</accession>
<evidence type="ECO:0000256" key="4">
    <source>
        <dbReference type="ARBA" id="ARBA00034617"/>
    </source>
</evidence>
<evidence type="ECO:0000256" key="1">
    <source>
        <dbReference type="ARBA" id="ARBA00005446"/>
    </source>
</evidence>
<keyword evidence="2" id="KW-0547">Nucleotide-binding</keyword>